<dbReference type="EMBL" id="CP036432">
    <property type="protein sequence ID" value="QDV82919.1"/>
    <property type="molecule type" value="Genomic_DNA"/>
</dbReference>
<sequence>MLGFFFVYIAFVSVCLVAFVRPWIGIVGFYGFVLLMPEWNWRWSIPPDPGFQKAIFACTVVGMLLSALPGQKLRGPIRIACLGFLSFLGLAYLSSMQSIDPWMSGFFMGNMWKIVVTALLVVRLLDTPRKIGVFLWTIAIAHGYNAWGINLEYFQTGYCQYVRENDWGGYGSNQLANLAVCISAACLSLVFYSKKVWQQALAGFLFVMHVHEVMLLESRGCMLGLVALSAAAVLLVPRTRHNIQIITIAAICTFALAGPSVVRQFSSIFAKAEDRDSSAESRKKLWKAGYEITRDYPLLGVGPYAGRRMVPSYYEGGMERTDKALHNLIFEISTGCGIPALICYLSFLLIPGFTAFRILRNRSVKGLLPAEVSAALFGAATGICGFLVCNQFSSGALVEGSYTVAAVGGAACLVAVREFLPRQKCTSKSGYSGWPSQDFAYMS</sequence>
<evidence type="ECO:0000256" key="2">
    <source>
        <dbReference type="ARBA" id="ARBA00022692"/>
    </source>
</evidence>
<dbReference type="InterPro" id="IPR007016">
    <property type="entry name" value="O-antigen_ligase-rel_domated"/>
</dbReference>
<feature type="domain" description="O-antigen ligase-related" evidence="6">
    <location>
        <begin position="213"/>
        <end position="345"/>
    </location>
</feature>
<evidence type="ECO:0000313" key="7">
    <source>
        <dbReference type="EMBL" id="QDV82919.1"/>
    </source>
</evidence>
<dbReference type="Pfam" id="PF04932">
    <property type="entry name" value="Wzy_C"/>
    <property type="match status" value="1"/>
</dbReference>
<keyword evidence="4 5" id="KW-0472">Membrane</keyword>
<proteinExistence type="predicted"/>
<keyword evidence="2 5" id="KW-0812">Transmembrane</keyword>
<accession>A0ABX5XLQ3</accession>
<feature type="transmembrane region" description="Helical" evidence="5">
    <location>
        <begin position="77"/>
        <end position="94"/>
    </location>
</feature>
<comment type="subcellular location">
    <subcellularLocation>
        <location evidence="1">Membrane</location>
        <topology evidence="1">Multi-pass membrane protein</topology>
    </subcellularLocation>
</comment>
<feature type="transmembrane region" description="Helical" evidence="5">
    <location>
        <begin position="106"/>
        <end position="125"/>
    </location>
</feature>
<evidence type="ECO:0000256" key="1">
    <source>
        <dbReference type="ARBA" id="ARBA00004141"/>
    </source>
</evidence>
<evidence type="ECO:0000256" key="5">
    <source>
        <dbReference type="SAM" id="Phobius"/>
    </source>
</evidence>
<name>A0ABX5XLQ3_9BACT</name>
<feature type="transmembrane region" description="Helical" evidence="5">
    <location>
        <begin position="54"/>
        <end position="71"/>
    </location>
</feature>
<feature type="transmembrane region" description="Helical" evidence="5">
    <location>
        <begin position="6"/>
        <end position="33"/>
    </location>
</feature>
<evidence type="ECO:0000313" key="8">
    <source>
        <dbReference type="Proteomes" id="UP000318081"/>
    </source>
</evidence>
<feature type="transmembrane region" description="Helical" evidence="5">
    <location>
        <begin position="368"/>
        <end position="388"/>
    </location>
</feature>
<feature type="transmembrane region" description="Helical" evidence="5">
    <location>
        <begin position="243"/>
        <end position="262"/>
    </location>
</feature>
<gene>
    <name evidence="7" type="ORF">TBK1r_18510</name>
</gene>
<protein>
    <submittedName>
        <fullName evidence="7">O-Antigen ligase</fullName>
    </submittedName>
</protein>
<evidence type="ECO:0000256" key="3">
    <source>
        <dbReference type="ARBA" id="ARBA00022989"/>
    </source>
</evidence>
<feature type="transmembrane region" description="Helical" evidence="5">
    <location>
        <begin position="400"/>
        <end position="420"/>
    </location>
</feature>
<keyword evidence="3 5" id="KW-1133">Transmembrane helix</keyword>
<organism evidence="7 8">
    <name type="scientific">Stieleria magnilauensis</name>
    <dbReference type="NCBI Taxonomy" id="2527963"/>
    <lineage>
        <taxon>Bacteria</taxon>
        <taxon>Pseudomonadati</taxon>
        <taxon>Planctomycetota</taxon>
        <taxon>Planctomycetia</taxon>
        <taxon>Pirellulales</taxon>
        <taxon>Pirellulaceae</taxon>
        <taxon>Stieleria</taxon>
    </lineage>
</organism>
<dbReference type="PANTHER" id="PTHR37422:SF13">
    <property type="entry name" value="LIPOPOLYSACCHARIDE BIOSYNTHESIS PROTEIN PA4999-RELATED"/>
    <property type="match status" value="1"/>
</dbReference>
<evidence type="ECO:0000256" key="4">
    <source>
        <dbReference type="ARBA" id="ARBA00023136"/>
    </source>
</evidence>
<evidence type="ECO:0000259" key="6">
    <source>
        <dbReference type="Pfam" id="PF04932"/>
    </source>
</evidence>
<dbReference type="InterPro" id="IPR051533">
    <property type="entry name" value="WaaL-like"/>
</dbReference>
<feature type="transmembrane region" description="Helical" evidence="5">
    <location>
        <begin position="131"/>
        <end position="154"/>
    </location>
</feature>
<keyword evidence="8" id="KW-1185">Reference proteome</keyword>
<reference evidence="7 8" key="1">
    <citation type="submission" date="2019-02" db="EMBL/GenBank/DDBJ databases">
        <title>Deep-cultivation of Planctomycetes and their phenomic and genomic characterization uncovers novel biology.</title>
        <authorList>
            <person name="Wiegand S."/>
            <person name="Jogler M."/>
            <person name="Boedeker C."/>
            <person name="Pinto D."/>
            <person name="Vollmers J."/>
            <person name="Rivas-Marin E."/>
            <person name="Kohn T."/>
            <person name="Peeters S.H."/>
            <person name="Heuer A."/>
            <person name="Rast P."/>
            <person name="Oberbeckmann S."/>
            <person name="Bunk B."/>
            <person name="Jeske O."/>
            <person name="Meyerdierks A."/>
            <person name="Storesund J.E."/>
            <person name="Kallscheuer N."/>
            <person name="Luecker S."/>
            <person name="Lage O.M."/>
            <person name="Pohl T."/>
            <person name="Merkel B.J."/>
            <person name="Hornburger P."/>
            <person name="Mueller R.-W."/>
            <person name="Bruemmer F."/>
            <person name="Labrenz M."/>
            <person name="Spormann A.M."/>
            <person name="Op den Camp H."/>
            <person name="Overmann J."/>
            <person name="Amann R."/>
            <person name="Jetten M.S.M."/>
            <person name="Mascher T."/>
            <person name="Medema M.H."/>
            <person name="Devos D.P."/>
            <person name="Kaster A.-K."/>
            <person name="Ovreas L."/>
            <person name="Rohde M."/>
            <person name="Galperin M.Y."/>
            <person name="Jogler C."/>
        </authorList>
    </citation>
    <scope>NUCLEOTIDE SEQUENCE [LARGE SCALE GENOMIC DNA]</scope>
    <source>
        <strain evidence="7 8">TBK1r</strain>
    </source>
</reference>
<dbReference type="GO" id="GO:0016874">
    <property type="term" value="F:ligase activity"/>
    <property type="evidence" value="ECO:0007669"/>
    <property type="project" value="UniProtKB-KW"/>
</dbReference>
<feature type="transmembrane region" description="Helical" evidence="5">
    <location>
        <begin position="213"/>
        <end position="236"/>
    </location>
</feature>
<dbReference type="RefSeq" id="WP_145209053.1">
    <property type="nucleotide sequence ID" value="NZ_CP036432.1"/>
</dbReference>
<keyword evidence="7" id="KW-0436">Ligase</keyword>
<feature type="transmembrane region" description="Helical" evidence="5">
    <location>
        <begin position="328"/>
        <end position="356"/>
    </location>
</feature>
<dbReference type="PANTHER" id="PTHR37422">
    <property type="entry name" value="TEICHURONIC ACID BIOSYNTHESIS PROTEIN TUAE"/>
    <property type="match status" value="1"/>
</dbReference>
<dbReference type="Proteomes" id="UP000318081">
    <property type="component" value="Chromosome"/>
</dbReference>
<feature type="transmembrane region" description="Helical" evidence="5">
    <location>
        <begin position="175"/>
        <end position="193"/>
    </location>
</feature>